<reference evidence="6 7" key="1">
    <citation type="submission" date="2017-06" db="EMBL/GenBank/DDBJ databases">
        <authorList>
            <person name="Kim H.J."/>
            <person name="Triplett B.A."/>
        </authorList>
    </citation>
    <scope>NUCLEOTIDE SEQUENCE [LARGE SCALE GENOMIC DNA]</scope>
    <source>
        <strain evidence="6 7">DSM 25597</strain>
    </source>
</reference>
<dbReference type="InterPro" id="IPR037278">
    <property type="entry name" value="ARFGAP/RecO"/>
</dbReference>
<evidence type="ECO:0000256" key="1">
    <source>
        <dbReference type="ARBA" id="ARBA00022763"/>
    </source>
</evidence>
<dbReference type="InterPro" id="IPR012340">
    <property type="entry name" value="NA-bd_OB-fold"/>
</dbReference>
<dbReference type="GO" id="GO:0043590">
    <property type="term" value="C:bacterial nucleoid"/>
    <property type="evidence" value="ECO:0007669"/>
    <property type="project" value="TreeGrafter"/>
</dbReference>
<organism evidence="6 7">
    <name type="scientific">Dokdonia pacifica</name>
    <dbReference type="NCBI Taxonomy" id="1627892"/>
    <lineage>
        <taxon>Bacteria</taxon>
        <taxon>Pseudomonadati</taxon>
        <taxon>Bacteroidota</taxon>
        <taxon>Flavobacteriia</taxon>
        <taxon>Flavobacteriales</taxon>
        <taxon>Flavobacteriaceae</taxon>
        <taxon>Dokdonia</taxon>
    </lineage>
</organism>
<dbReference type="NCBIfam" id="TIGR00613">
    <property type="entry name" value="reco"/>
    <property type="match status" value="1"/>
</dbReference>
<keyword evidence="3 4" id="KW-0234">DNA repair</keyword>
<dbReference type="Pfam" id="PF02565">
    <property type="entry name" value="RecO_C"/>
    <property type="match status" value="1"/>
</dbReference>
<dbReference type="EMBL" id="FZNY01000001">
    <property type="protein sequence ID" value="SNR46351.1"/>
    <property type="molecule type" value="Genomic_DNA"/>
</dbReference>
<dbReference type="SUPFAM" id="SSF50249">
    <property type="entry name" value="Nucleic acid-binding proteins"/>
    <property type="match status" value="1"/>
</dbReference>
<evidence type="ECO:0000259" key="5">
    <source>
        <dbReference type="Pfam" id="PF11967"/>
    </source>
</evidence>
<accession>A0A238WJ52</accession>
<keyword evidence="7" id="KW-1185">Reference proteome</keyword>
<dbReference type="Pfam" id="PF11967">
    <property type="entry name" value="RecO_N"/>
    <property type="match status" value="1"/>
</dbReference>
<dbReference type="AlphaFoldDB" id="A0A238WJ52"/>
<evidence type="ECO:0000256" key="4">
    <source>
        <dbReference type="HAMAP-Rule" id="MF_00201"/>
    </source>
</evidence>
<evidence type="ECO:0000313" key="7">
    <source>
        <dbReference type="Proteomes" id="UP000198379"/>
    </source>
</evidence>
<protein>
    <recommendedName>
        <fullName evidence="4">DNA repair protein RecO</fullName>
    </recommendedName>
    <alternativeName>
        <fullName evidence="4">Recombination protein O</fullName>
    </alternativeName>
</protein>
<gene>
    <name evidence="4" type="primary">recO</name>
    <name evidence="6" type="ORF">SAMN06265376_1011112</name>
</gene>
<dbReference type="Gene3D" id="2.40.50.140">
    <property type="entry name" value="Nucleic acid-binding proteins"/>
    <property type="match status" value="1"/>
</dbReference>
<name>A0A238WJ52_9FLAO</name>
<feature type="domain" description="DNA replication/recombination mediator RecO N-terminal" evidence="5">
    <location>
        <begin position="1"/>
        <end position="81"/>
    </location>
</feature>
<dbReference type="SUPFAM" id="SSF57863">
    <property type="entry name" value="ArfGap/RecO-like zinc finger"/>
    <property type="match status" value="1"/>
</dbReference>
<sequence>MLITTQAIVISAIKYSEADLIVKCFTKSSGLKSYLLRNILKSKKGKLRTAMFQPLMQLEIEANHKDKGTLETIREAKVAYQYRNLHTDITKTALVFFIADMLRSTIIEEEENSFLFDYLTTAIIWLDTHDTIANFHLFFLLKLTQYLGFYPDETHIEFEYFNLIEGTFEPSEINIYCQNGKQIKILKELLGIKFDTLPEIKLNQKQRSDFLTMLLQYYELHLHGFKKPRSLAVLNSIFT</sequence>
<dbReference type="Proteomes" id="UP000198379">
    <property type="component" value="Unassembled WGS sequence"/>
</dbReference>
<dbReference type="OrthoDB" id="9789152at2"/>
<dbReference type="PANTHER" id="PTHR33991:SF1">
    <property type="entry name" value="DNA REPAIR PROTEIN RECO"/>
    <property type="match status" value="1"/>
</dbReference>
<dbReference type="PANTHER" id="PTHR33991">
    <property type="entry name" value="DNA REPAIR PROTEIN RECO"/>
    <property type="match status" value="1"/>
</dbReference>
<dbReference type="InterPro" id="IPR003717">
    <property type="entry name" value="RecO"/>
</dbReference>
<keyword evidence="1 4" id="KW-0227">DNA damage</keyword>
<evidence type="ECO:0000256" key="2">
    <source>
        <dbReference type="ARBA" id="ARBA00023172"/>
    </source>
</evidence>
<dbReference type="GO" id="GO:0006302">
    <property type="term" value="P:double-strand break repair"/>
    <property type="evidence" value="ECO:0007669"/>
    <property type="project" value="TreeGrafter"/>
</dbReference>
<dbReference type="HAMAP" id="MF_00201">
    <property type="entry name" value="RecO"/>
    <property type="match status" value="1"/>
</dbReference>
<dbReference type="GO" id="GO:0006310">
    <property type="term" value="P:DNA recombination"/>
    <property type="evidence" value="ECO:0007669"/>
    <property type="project" value="UniProtKB-UniRule"/>
</dbReference>
<proteinExistence type="inferred from homology"/>
<comment type="function">
    <text evidence="4">Involved in DNA repair and RecF pathway recombination.</text>
</comment>
<dbReference type="RefSeq" id="WP_089370405.1">
    <property type="nucleotide sequence ID" value="NZ_BMEP01000003.1"/>
</dbReference>
<evidence type="ECO:0000256" key="3">
    <source>
        <dbReference type="ARBA" id="ARBA00023204"/>
    </source>
</evidence>
<comment type="similarity">
    <text evidence="4">Belongs to the RecO family.</text>
</comment>
<keyword evidence="2 4" id="KW-0233">DNA recombination</keyword>
<evidence type="ECO:0000313" key="6">
    <source>
        <dbReference type="EMBL" id="SNR46351.1"/>
    </source>
</evidence>
<dbReference type="InterPro" id="IPR022572">
    <property type="entry name" value="DNA_rep/recomb_RecO_N"/>
</dbReference>